<feature type="domain" description="Rad50/SbcC-type AAA" evidence="5">
    <location>
        <begin position="5"/>
        <end position="220"/>
    </location>
</feature>
<keyword evidence="7" id="KW-1185">Reference proteome</keyword>
<dbReference type="InterPro" id="IPR038729">
    <property type="entry name" value="Rad50/SbcC_AAA"/>
</dbReference>
<keyword evidence="6" id="KW-0540">Nuclease</keyword>
<dbReference type="PATRIC" id="fig|1423725.3.peg.2100"/>
<dbReference type="Gene3D" id="3.40.50.300">
    <property type="entry name" value="P-loop containing nucleotide triphosphate hydrolases"/>
    <property type="match status" value="2"/>
</dbReference>
<keyword evidence="4" id="KW-0175">Coiled coil</keyword>
<feature type="coiled-coil region" evidence="4">
    <location>
        <begin position="195"/>
        <end position="222"/>
    </location>
</feature>
<dbReference type="RefSeq" id="WP_057876686.1">
    <property type="nucleotide sequence ID" value="NZ_AYZD01000028.1"/>
</dbReference>
<sequence>MKPLRLEMENFGPYEKQIIDFESFEESPLFLISGKTGSGKTTLFDAMCFALFGKTSGMDRQPEQMRSDFAEATEVTSVRLKLEHHGKIYSIMRQPKQFLAKKRGKGIRESNTKVELAFKMDDGKEKVLTKVSVVNLFLKDLLHLTAEQFTQIILLPQGKFRRFLTANSNDKENLLRELFGTFFYRQWSEDVQKRAKKVIRANEEQDQAIKTLQSQIKGLENRDIGQWLTEMNGRISDEELKVQKGNLDVKQQEEVIEKMVSDYHEKCQLHEDLIKIKELKKRHDSFNTQVVHINNLREKLLKLEWVEKNKDLFSSLDHSQHKSIKLEKMIDDMQKKLFQSKKVSIEKKKEQASLQRDAEKTNKLRVSLMKGKEQAELFKRVSVWSAKLTKSATKLHEESKKLENAQNECISIEETIKKEEEKLKKRETVNTGEVLLQQETTKLAERQKHLEDLDEIHAELLRKEAELFTLKNNLEKSNINYKCAQNLYTQLANDFALTQIQRLSQHLKPDTPCPVCGSRNHPLPAKVDETKEIAESEVEEAEENAKKSAGIYHSYKGEYQAKKNQYSIEETKYQEQSKRTIKEIIGFSEVEGGLAAVTSKLEQQRRDLLQQEKKLQNEQREIALATQKIKLMQKKKQQFQAEKEQAKINVHEFTIMYAQADTAVKQLTEQLPANFENLEELQINLKQQQTEISEYDAQVSEIQKEVERTTLEITAFETDIKNYRKQLEDEGKVKNQLSAKLELSIQNSGFKFEIDENFLRETLKELSKITEYRFEIKEYEERLLTIKTRIKQLTERTQNLEDPKLDEMEKKLTIEREKRDRLVDVVAKDKQIYYEDKSICERVSYLWNDQQRKLKELASWNQLAEVMNGKGKLKLSLERYVLRSYLSKVLLIANNHLARLSQGRYVFKLDRNNGTYATDTGLEINVFDDNSGKVRSVHTLSGGESFIAALALSLALGEVLQNVNGGANIEALFIDEGFGSLDEDALETALEALQTIEGSNRLFGIISHVGILRDKIPDQMRVLSNNGRSNIVYKHYF</sequence>
<evidence type="ECO:0000259" key="5">
    <source>
        <dbReference type="Pfam" id="PF13476"/>
    </source>
</evidence>
<dbReference type="STRING" id="1423725.FC19_GL002044"/>
<evidence type="ECO:0000313" key="7">
    <source>
        <dbReference type="Proteomes" id="UP000051015"/>
    </source>
</evidence>
<evidence type="ECO:0000256" key="4">
    <source>
        <dbReference type="SAM" id="Coils"/>
    </source>
</evidence>
<dbReference type="Pfam" id="PF13476">
    <property type="entry name" value="AAA_23"/>
    <property type="match status" value="1"/>
</dbReference>
<evidence type="ECO:0000256" key="1">
    <source>
        <dbReference type="ARBA" id="ARBA00006930"/>
    </source>
</evidence>
<reference evidence="6 7" key="1">
    <citation type="journal article" date="2015" name="Genome Announc.">
        <title>Expanding the biotechnology potential of lactobacilli through comparative genomics of 213 strains and associated genera.</title>
        <authorList>
            <person name="Sun Z."/>
            <person name="Harris H.M."/>
            <person name="McCann A."/>
            <person name="Guo C."/>
            <person name="Argimon S."/>
            <person name="Zhang W."/>
            <person name="Yang X."/>
            <person name="Jeffery I.B."/>
            <person name="Cooney J.C."/>
            <person name="Kagawa T.F."/>
            <person name="Liu W."/>
            <person name="Song Y."/>
            <person name="Salvetti E."/>
            <person name="Wrobel A."/>
            <person name="Rasinkangas P."/>
            <person name="Parkhill J."/>
            <person name="Rea M.C."/>
            <person name="O'Sullivan O."/>
            <person name="Ritari J."/>
            <person name="Douillard F.P."/>
            <person name="Paul Ross R."/>
            <person name="Yang R."/>
            <person name="Briner A.E."/>
            <person name="Felis G.E."/>
            <person name="de Vos W.M."/>
            <person name="Barrangou R."/>
            <person name="Klaenhammer T.R."/>
            <person name="Caufield P.W."/>
            <person name="Cui Y."/>
            <person name="Zhang H."/>
            <person name="O'Toole P.W."/>
        </authorList>
    </citation>
    <scope>NUCLEOTIDE SEQUENCE [LARGE SCALE GENOMIC DNA]</scope>
    <source>
        <strain evidence="6 7">DSM 21051</strain>
    </source>
</reference>
<proteinExistence type="inferred from homology"/>
<dbReference type="AlphaFoldDB" id="A0A0R2CV07"/>
<evidence type="ECO:0000313" key="6">
    <source>
        <dbReference type="EMBL" id="KRM95280.1"/>
    </source>
</evidence>
<dbReference type="Pfam" id="PF13558">
    <property type="entry name" value="SbcC_Walker_B"/>
    <property type="match status" value="1"/>
</dbReference>
<dbReference type="InterPro" id="IPR027417">
    <property type="entry name" value="P-loop_NTPase"/>
</dbReference>
<dbReference type="Proteomes" id="UP000051015">
    <property type="component" value="Unassembled WGS sequence"/>
</dbReference>
<feature type="coiled-coil region" evidence="4">
    <location>
        <begin position="446"/>
        <end position="473"/>
    </location>
</feature>
<name>A0A0R2CV07_9LACO</name>
<feature type="coiled-coil region" evidence="4">
    <location>
        <begin position="776"/>
        <end position="825"/>
    </location>
</feature>
<evidence type="ECO:0000256" key="3">
    <source>
        <dbReference type="ARBA" id="ARBA00013368"/>
    </source>
</evidence>
<dbReference type="EMBL" id="AYZD01000028">
    <property type="protein sequence ID" value="KRM95280.1"/>
    <property type="molecule type" value="Genomic_DNA"/>
</dbReference>
<keyword evidence="6" id="KW-0378">Hydrolase</keyword>
<dbReference type="PANTHER" id="PTHR32114">
    <property type="entry name" value="ABC TRANSPORTER ABCH.3"/>
    <property type="match status" value="1"/>
</dbReference>
<dbReference type="GO" id="GO:0016887">
    <property type="term" value="F:ATP hydrolysis activity"/>
    <property type="evidence" value="ECO:0007669"/>
    <property type="project" value="InterPro"/>
</dbReference>
<organism evidence="6 7">
    <name type="scientific">Liquorilactobacillus aquaticus DSM 21051</name>
    <dbReference type="NCBI Taxonomy" id="1423725"/>
    <lineage>
        <taxon>Bacteria</taxon>
        <taxon>Bacillati</taxon>
        <taxon>Bacillota</taxon>
        <taxon>Bacilli</taxon>
        <taxon>Lactobacillales</taxon>
        <taxon>Lactobacillaceae</taxon>
        <taxon>Liquorilactobacillus</taxon>
    </lineage>
</organism>
<gene>
    <name evidence="6" type="ORF">FC19_GL002044</name>
</gene>
<dbReference type="PANTHER" id="PTHR32114:SF2">
    <property type="entry name" value="ABC TRANSPORTER ABCH.3"/>
    <property type="match status" value="1"/>
</dbReference>
<evidence type="ECO:0000256" key="2">
    <source>
        <dbReference type="ARBA" id="ARBA00011322"/>
    </source>
</evidence>
<dbReference type="GO" id="GO:0004527">
    <property type="term" value="F:exonuclease activity"/>
    <property type="evidence" value="ECO:0007669"/>
    <property type="project" value="UniProtKB-KW"/>
</dbReference>
<comment type="subunit">
    <text evidence="2">Heterodimer of SbcC and SbcD.</text>
</comment>
<dbReference type="SUPFAM" id="SSF52540">
    <property type="entry name" value="P-loop containing nucleoside triphosphate hydrolases"/>
    <property type="match status" value="1"/>
</dbReference>
<protein>
    <recommendedName>
        <fullName evidence="3">Nuclease SbcCD subunit C</fullName>
    </recommendedName>
</protein>
<feature type="coiled-coil region" evidence="4">
    <location>
        <begin position="594"/>
        <end position="649"/>
    </location>
</feature>
<comment type="similarity">
    <text evidence="1">Belongs to the SMC family. SbcC subfamily.</text>
</comment>
<comment type="caution">
    <text evidence="6">The sequence shown here is derived from an EMBL/GenBank/DDBJ whole genome shotgun (WGS) entry which is preliminary data.</text>
</comment>
<dbReference type="GO" id="GO:0006302">
    <property type="term" value="P:double-strand break repair"/>
    <property type="evidence" value="ECO:0007669"/>
    <property type="project" value="InterPro"/>
</dbReference>
<feature type="coiled-coil region" evidence="4">
    <location>
        <begin position="678"/>
        <end position="740"/>
    </location>
</feature>
<feature type="coiled-coil region" evidence="4">
    <location>
        <begin position="388"/>
        <end position="422"/>
    </location>
</feature>
<keyword evidence="6" id="KW-0269">Exonuclease</keyword>
<accession>A0A0R2CV07</accession>
<dbReference type="OrthoDB" id="9795626at2"/>